<sequence>MVLSTFLFFFFLVFLLTTPLTSLYFSKKSNTKS</sequence>
<accession>A0A8S5RV59</accession>
<name>A0A8S5RV59_9CAUD</name>
<keyword evidence="1" id="KW-0472">Membrane</keyword>
<evidence type="ECO:0000313" key="2">
    <source>
        <dbReference type="EMBL" id="DAF42662.1"/>
    </source>
</evidence>
<protein>
    <submittedName>
        <fullName evidence="2">Uncharacterized protein</fullName>
    </submittedName>
</protein>
<evidence type="ECO:0000256" key="1">
    <source>
        <dbReference type="SAM" id="Phobius"/>
    </source>
</evidence>
<dbReference type="EMBL" id="BK032497">
    <property type="protein sequence ID" value="DAF42662.1"/>
    <property type="molecule type" value="Genomic_DNA"/>
</dbReference>
<proteinExistence type="predicted"/>
<keyword evidence="1" id="KW-0812">Transmembrane</keyword>
<feature type="transmembrane region" description="Helical" evidence="1">
    <location>
        <begin position="6"/>
        <end position="25"/>
    </location>
</feature>
<reference evidence="2" key="1">
    <citation type="journal article" date="2021" name="Proc. Natl. Acad. Sci. U.S.A.">
        <title>A Catalog of Tens of Thousands of Viruses from Human Metagenomes Reveals Hidden Associations with Chronic Diseases.</title>
        <authorList>
            <person name="Tisza M.J."/>
            <person name="Buck C.B."/>
        </authorList>
    </citation>
    <scope>NUCLEOTIDE SEQUENCE</scope>
    <source>
        <strain evidence="2">CtHip2</strain>
    </source>
</reference>
<organism evidence="2">
    <name type="scientific">Siphoviridae sp. ctHip2</name>
    <dbReference type="NCBI Taxonomy" id="2827830"/>
    <lineage>
        <taxon>Viruses</taxon>
        <taxon>Duplodnaviria</taxon>
        <taxon>Heunggongvirae</taxon>
        <taxon>Uroviricota</taxon>
        <taxon>Caudoviricetes</taxon>
    </lineage>
</organism>
<keyword evidence="1" id="KW-1133">Transmembrane helix</keyword>